<keyword evidence="4" id="KW-1185">Reference proteome</keyword>
<dbReference type="InterPro" id="IPR000238">
    <property type="entry name" value="RbfA"/>
</dbReference>
<protein>
    <submittedName>
        <fullName evidence="3">Uncharacterized protein</fullName>
    </submittedName>
</protein>
<comment type="caution">
    <text evidence="3">The sequence shown here is derived from an EMBL/GenBank/DDBJ whole genome shotgun (WGS) entry which is preliminary data.</text>
</comment>
<feature type="compositionally biased region" description="Acidic residues" evidence="1">
    <location>
        <begin position="297"/>
        <end position="312"/>
    </location>
</feature>
<feature type="compositionally biased region" description="Low complexity" evidence="1">
    <location>
        <begin position="49"/>
        <end position="79"/>
    </location>
</feature>
<gene>
    <name evidence="3" type="ORF">ACHAWU_002270</name>
</gene>
<organism evidence="3 4">
    <name type="scientific">Discostella pseudostelligera</name>
    <dbReference type="NCBI Taxonomy" id="259834"/>
    <lineage>
        <taxon>Eukaryota</taxon>
        <taxon>Sar</taxon>
        <taxon>Stramenopiles</taxon>
        <taxon>Ochrophyta</taxon>
        <taxon>Bacillariophyta</taxon>
        <taxon>Coscinodiscophyceae</taxon>
        <taxon>Thalassiosirophycidae</taxon>
        <taxon>Stephanodiscales</taxon>
        <taxon>Stephanodiscaceae</taxon>
        <taxon>Discostella</taxon>
    </lineage>
</organism>
<feature type="signal peptide" evidence="2">
    <location>
        <begin position="1"/>
        <end position="22"/>
    </location>
</feature>
<dbReference type="AlphaFoldDB" id="A0ABD3MSY7"/>
<evidence type="ECO:0000313" key="3">
    <source>
        <dbReference type="EMBL" id="KAL3765352.1"/>
    </source>
</evidence>
<sequence length="312" mass="35073">MMMSHRQAVVDAFLLLPQSALSNYLLLTTTSTATSNSATTASVDDLRRISQTSDRTTTSSSALQMAYNSNNSGRYNDNNQRTKRQERVGQVVRSELANILHRGHIQYLNNNAAADDGEGSGPLEDELRRRISIVNADVSPDLRRARVTVSIIGRKDRKQSEIIDKRRAYAWLIRNTKSIRHALSSKMAHMKGGSPELTFVQVDVGAAVDVMNLIDKVSRGYKREDVGDEGWKSMMMEMEEEGDEEDDEDDGWIDEDEDDYDEDENDEEDGDWIDEESEETNDDAEEGAAGEAGGDTVSEEDEWLDFDEEDKE</sequence>
<evidence type="ECO:0000256" key="2">
    <source>
        <dbReference type="SAM" id="SignalP"/>
    </source>
</evidence>
<feature type="region of interest" description="Disordered" evidence="1">
    <location>
        <begin position="239"/>
        <end position="312"/>
    </location>
</feature>
<accession>A0ABD3MSY7</accession>
<proteinExistence type="predicted"/>
<evidence type="ECO:0000313" key="4">
    <source>
        <dbReference type="Proteomes" id="UP001530293"/>
    </source>
</evidence>
<dbReference type="EMBL" id="JALLBG020000096">
    <property type="protein sequence ID" value="KAL3765352.1"/>
    <property type="molecule type" value="Genomic_DNA"/>
</dbReference>
<dbReference type="Pfam" id="PF02033">
    <property type="entry name" value="RBFA"/>
    <property type="match status" value="1"/>
</dbReference>
<name>A0ABD3MSY7_9STRA</name>
<keyword evidence="2" id="KW-0732">Signal</keyword>
<dbReference type="Gene3D" id="3.30.300.20">
    <property type="match status" value="1"/>
</dbReference>
<feature type="chain" id="PRO_5044873340" evidence="2">
    <location>
        <begin position="23"/>
        <end position="312"/>
    </location>
</feature>
<reference evidence="3 4" key="1">
    <citation type="submission" date="2024-10" db="EMBL/GenBank/DDBJ databases">
        <title>Updated reference genomes for cyclostephanoid diatoms.</title>
        <authorList>
            <person name="Roberts W.R."/>
            <person name="Alverson A.J."/>
        </authorList>
    </citation>
    <scope>NUCLEOTIDE SEQUENCE [LARGE SCALE GENOMIC DNA]</scope>
    <source>
        <strain evidence="3 4">AJA232-27</strain>
    </source>
</reference>
<feature type="compositionally biased region" description="Acidic residues" evidence="1">
    <location>
        <begin position="239"/>
        <end position="288"/>
    </location>
</feature>
<dbReference type="SUPFAM" id="SSF89919">
    <property type="entry name" value="Ribosome-binding factor A, RbfA"/>
    <property type="match status" value="1"/>
</dbReference>
<evidence type="ECO:0000256" key="1">
    <source>
        <dbReference type="SAM" id="MobiDB-lite"/>
    </source>
</evidence>
<dbReference type="InterPro" id="IPR023799">
    <property type="entry name" value="RbfA_dom_sf"/>
</dbReference>
<dbReference type="Proteomes" id="UP001530293">
    <property type="component" value="Unassembled WGS sequence"/>
</dbReference>
<dbReference type="InterPro" id="IPR015946">
    <property type="entry name" value="KH_dom-like_a/b"/>
</dbReference>
<feature type="region of interest" description="Disordered" evidence="1">
    <location>
        <begin position="49"/>
        <end position="85"/>
    </location>
</feature>